<evidence type="ECO:0000256" key="3">
    <source>
        <dbReference type="ARBA" id="ARBA00022577"/>
    </source>
</evidence>
<evidence type="ECO:0000313" key="8">
    <source>
        <dbReference type="Proteomes" id="UP000694240"/>
    </source>
</evidence>
<organism evidence="7 8">
    <name type="scientific">Arabidopsis thaliana x Arabidopsis arenosa</name>
    <dbReference type="NCBI Taxonomy" id="1240361"/>
    <lineage>
        <taxon>Eukaryota</taxon>
        <taxon>Viridiplantae</taxon>
        <taxon>Streptophyta</taxon>
        <taxon>Embryophyta</taxon>
        <taxon>Tracheophyta</taxon>
        <taxon>Spermatophyta</taxon>
        <taxon>Magnoliopsida</taxon>
        <taxon>eudicotyledons</taxon>
        <taxon>Gunneridae</taxon>
        <taxon>Pentapetalae</taxon>
        <taxon>rosids</taxon>
        <taxon>malvids</taxon>
        <taxon>Brassicales</taxon>
        <taxon>Brassicaceae</taxon>
        <taxon>Camelineae</taxon>
        <taxon>Arabidopsis</taxon>
    </lineage>
</organism>
<keyword evidence="3" id="KW-0295">Fungicide</keyword>
<gene>
    <name evidence="7" type="ORF">ISN45_Aa07g011380</name>
</gene>
<keyword evidence="2" id="KW-0929">Antimicrobial</keyword>
<comment type="similarity">
    <text evidence="1">Belongs to the DEFL family.</text>
</comment>
<proteinExistence type="inferred from homology"/>
<dbReference type="PANTHER" id="PTHR48224">
    <property type="entry name" value="DEFENSIN-LIKE PROTEIN 270-RELATED"/>
    <property type="match status" value="1"/>
</dbReference>
<reference evidence="7 8" key="1">
    <citation type="submission" date="2020-12" db="EMBL/GenBank/DDBJ databases">
        <title>Concerted genomic and epigenomic changes stabilize Arabidopsis allopolyploids.</title>
        <authorList>
            <person name="Chen Z."/>
        </authorList>
    </citation>
    <scope>NUCLEOTIDE SEQUENCE [LARGE SCALE GENOMIC DNA]</scope>
    <source>
        <strain evidence="7">Allo738</strain>
        <tissue evidence="7">Leaf</tissue>
    </source>
</reference>
<evidence type="ECO:0000256" key="2">
    <source>
        <dbReference type="ARBA" id="ARBA00022529"/>
    </source>
</evidence>
<dbReference type="GO" id="GO:0031640">
    <property type="term" value="P:killing of cells of another organism"/>
    <property type="evidence" value="ECO:0007669"/>
    <property type="project" value="UniProtKB-KW"/>
</dbReference>
<evidence type="ECO:0000256" key="1">
    <source>
        <dbReference type="ARBA" id="ARBA00006722"/>
    </source>
</evidence>
<dbReference type="AlphaFoldDB" id="A0A8T1Y6K8"/>
<dbReference type="GO" id="GO:0050832">
    <property type="term" value="P:defense response to fungus"/>
    <property type="evidence" value="ECO:0007669"/>
    <property type="project" value="UniProtKB-KW"/>
</dbReference>
<evidence type="ECO:0000256" key="4">
    <source>
        <dbReference type="ARBA" id="ARBA00022821"/>
    </source>
</evidence>
<dbReference type="EMBL" id="JAEFBK010000012">
    <property type="protein sequence ID" value="KAG7540998.1"/>
    <property type="molecule type" value="Genomic_DNA"/>
</dbReference>
<accession>A0A8T1Y6K8</accession>
<protein>
    <submittedName>
        <fullName evidence="7">Uncharacterized protein</fullName>
    </submittedName>
</protein>
<comment type="caution">
    <text evidence="7">The sequence shown here is derived from an EMBL/GenBank/DDBJ whole genome shotgun (WGS) entry which is preliminary data.</text>
</comment>
<keyword evidence="4" id="KW-0611">Plant defense</keyword>
<evidence type="ECO:0000313" key="7">
    <source>
        <dbReference type="EMBL" id="KAG7540998.1"/>
    </source>
</evidence>
<keyword evidence="5" id="KW-1015">Disulfide bond</keyword>
<name>A0A8T1Y6K8_9BRAS</name>
<evidence type="ECO:0000256" key="6">
    <source>
        <dbReference type="SAM" id="SignalP"/>
    </source>
</evidence>
<dbReference type="PANTHER" id="PTHR48224:SF1">
    <property type="entry name" value="DEFENSIN-LIKE PROTEIN 270"/>
    <property type="match status" value="1"/>
</dbReference>
<sequence>MASQKFQFVFILLISSLLSSQTTAQRCHYKGPCKTDEDCKSICTGPGEDPTFLICIKNPPINHRCCCKFNGLKTDSSVLE</sequence>
<feature type="signal peptide" evidence="6">
    <location>
        <begin position="1"/>
        <end position="24"/>
    </location>
</feature>
<dbReference type="Pfam" id="PF25052">
    <property type="entry name" value="AtDEF-like"/>
    <property type="match status" value="1"/>
</dbReference>
<feature type="chain" id="PRO_5035821284" evidence="6">
    <location>
        <begin position="25"/>
        <end position="80"/>
    </location>
</feature>
<keyword evidence="8" id="KW-1185">Reference proteome</keyword>
<keyword evidence="6" id="KW-0732">Signal</keyword>
<evidence type="ECO:0000256" key="5">
    <source>
        <dbReference type="ARBA" id="ARBA00023157"/>
    </source>
</evidence>
<dbReference type="InterPro" id="IPR010851">
    <property type="entry name" value="DEFL"/>
</dbReference>
<dbReference type="Proteomes" id="UP000694240">
    <property type="component" value="Chromosome 12"/>
</dbReference>